<feature type="region of interest" description="Disordered" evidence="1">
    <location>
        <begin position="23"/>
        <end position="67"/>
    </location>
</feature>
<evidence type="ECO:0000313" key="2">
    <source>
        <dbReference type="EMBL" id="KAK4875438.1"/>
    </source>
</evidence>
<feature type="non-terminal residue" evidence="2">
    <location>
        <position position="67"/>
    </location>
</feature>
<proteinExistence type="predicted"/>
<comment type="caution">
    <text evidence="2">The sequence shown here is derived from an EMBL/GenBank/DDBJ whole genome shotgun (WGS) entry which is preliminary data.</text>
</comment>
<name>A0AAN7P4S5_9COLE</name>
<accession>A0AAN7P4S5</accession>
<feature type="compositionally biased region" description="Acidic residues" evidence="1">
    <location>
        <begin position="30"/>
        <end position="46"/>
    </location>
</feature>
<organism evidence="2 3">
    <name type="scientific">Aquatica leii</name>
    <dbReference type="NCBI Taxonomy" id="1421715"/>
    <lineage>
        <taxon>Eukaryota</taxon>
        <taxon>Metazoa</taxon>
        <taxon>Ecdysozoa</taxon>
        <taxon>Arthropoda</taxon>
        <taxon>Hexapoda</taxon>
        <taxon>Insecta</taxon>
        <taxon>Pterygota</taxon>
        <taxon>Neoptera</taxon>
        <taxon>Endopterygota</taxon>
        <taxon>Coleoptera</taxon>
        <taxon>Polyphaga</taxon>
        <taxon>Elateriformia</taxon>
        <taxon>Elateroidea</taxon>
        <taxon>Lampyridae</taxon>
        <taxon>Luciolinae</taxon>
        <taxon>Aquatica</taxon>
    </lineage>
</organism>
<evidence type="ECO:0000313" key="3">
    <source>
        <dbReference type="Proteomes" id="UP001353858"/>
    </source>
</evidence>
<reference evidence="3" key="1">
    <citation type="submission" date="2023-01" db="EMBL/GenBank/DDBJ databases">
        <title>Key to firefly adult light organ development and bioluminescence: homeobox transcription factors regulate luciferase expression and transportation to peroxisome.</title>
        <authorList>
            <person name="Fu X."/>
        </authorList>
    </citation>
    <scope>NUCLEOTIDE SEQUENCE [LARGE SCALE GENOMIC DNA]</scope>
</reference>
<dbReference type="EMBL" id="JARPUR010000005">
    <property type="protein sequence ID" value="KAK4875438.1"/>
    <property type="molecule type" value="Genomic_DNA"/>
</dbReference>
<gene>
    <name evidence="2" type="ORF">RN001_011860</name>
</gene>
<feature type="compositionally biased region" description="Low complexity" evidence="1">
    <location>
        <begin position="51"/>
        <end position="67"/>
    </location>
</feature>
<keyword evidence="3" id="KW-1185">Reference proteome</keyword>
<dbReference type="AlphaFoldDB" id="A0AAN7P4S5"/>
<evidence type="ECO:0000256" key="1">
    <source>
        <dbReference type="SAM" id="MobiDB-lite"/>
    </source>
</evidence>
<dbReference type="Proteomes" id="UP001353858">
    <property type="component" value="Unassembled WGS sequence"/>
</dbReference>
<protein>
    <submittedName>
        <fullName evidence="2">Uncharacterized protein</fullName>
    </submittedName>
</protein>
<sequence length="67" mass="7120">MNSKALSFEKLTKLKHHYLITSNTSTSDESGCEADMAEGGTEEESGDMLGPAIAPAHQPPAINMKAE</sequence>